<evidence type="ECO:0000256" key="2">
    <source>
        <dbReference type="SAM" id="SignalP"/>
    </source>
</evidence>
<dbReference type="InterPro" id="IPR049306">
    <property type="entry name" value="GLV1-2"/>
</dbReference>
<feature type="chain" id="PRO_5041412043" description="Root meristem growth factor 9" evidence="2">
    <location>
        <begin position="23"/>
        <end position="81"/>
    </location>
</feature>
<dbReference type="Pfam" id="PF21529">
    <property type="entry name" value="GLV1-2"/>
    <property type="match status" value="1"/>
</dbReference>
<dbReference type="AlphaFoldDB" id="A0AA39D3T4"/>
<name>A0AA39D3T4_VITRO</name>
<feature type="signal peptide" evidence="2">
    <location>
        <begin position="1"/>
        <end position="22"/>
    </location>
</feature>
<reference evidence="3 4" key="1">
    <citation type="journal article" date="2023" name="BMC Biotechnol.">
        <title>Vitis rotundifolia cv Carlos genome sequencing.</title>
        <authorList>
            <person name="Huff M."/>
            <person name="Hulse-Kemp A."/>
            <person name="Scheffler B."/>
            <person name="Youngblood R."/>
            <person name="Simpson S."/>
            <person name="Babiker E."/>
            <person name="Staton M."/>
        </authorList>
    </citation>
    <scope>NUCLEOTIDE SEQUENCE [LARGE SCALE GENOMIC DNA]</scope>
    <source>
        <tissue evidence="3">Leaf</tissue>
    </source>
</reference>
<feature type="compositionally biased region" description="Acidic residues" evidence="1">
    <location>
        <begin position="58"/>
        <end position="67"/>
    </location>
</feature>
<protein>
    <recommendedName>
        <fullName evidence="5">Root meristem growth factor 9</fullName>
    </recommendedName>
</protein>
<feature type="compositionally biased region" description="Basic and acidic residues" evidence="1">
    <location>
        <begin position="40"/>
        <end position="52"/>
    </location>
</feature>
<keyword evidence="2" id="KW-0732">Signal</keyword>
<evidence type="ECO:0000256" key="1">
    <source>
        <dbReference type="SAM" id="MobiDB-lite"/>
    </source>
</evidence>
<organism evidence="3 4">
    <name type="scientific">Vitis rotundifolia</name>
    <name type="common">Muscadine grape</name>
    <dbReference type="NCBI Taxonomy" id="103349"/>
    <lineage>
        <taxon>Eukaryota</taxon>
        <taxon>Viridiplantae</taxon>
        <taxon>Streptophyta</taxon>
        <taxon>Embryophyta</taxon>
        <taxon>Tracheophyta</taxon>
        <taxon>Spermatophyta</taxon>
        <taxon>Magnoliopsida</taxon>
        <taxon>eudicotyledons</taxon>
        <taxon>Gunneridae</taxon>
        <taxon>Pentapetalae</taxon>
        <taxon>rosids</taxon>
        <taxon>Vitales</taxon>
        <taxon>Vitaceae</taxon>
        <taxon>Viteae</taxon>
        <taxon>Vitis</taxon>
    </lineage>
</organism>
<proteinExistence type="predicted"/>
<keyword evidence="4" id="KW-1185">Reference proteome</keyword>
<accession>A0AA39D3T4</accession>
<evidence type="ECO:0000313" key="4">
    <source>
        <dbReference type="Proteomes" id="UP001168098"/>
    </source>
</evidence>
<evidence type="ECO:0000313" key="3">
    <source>
        <dbReference type="EMBL" id="KAJ9670913.1"/>
    </source>
</evidence>
<evidence type="ECO:0008006" key="5">
    <source>
        <dbReference type="Google" id="ProtNLM"/>
    </source>
</evidence>
<comment type="caution">
    <text evidence="3">The sequence shown here is derived from an EMBL/GenBank/DDBJ whole genome shotgun (WGS) entry which is preliminary data.</text>
</comment>
<feature type="region of interest" description="Disordered" evidence="1">
    <location>
        <begin position="40"/>
        <end position="81"/>
    </location>
</feature>
<sequence>MAPCKCLILLALLLCFFFFTTANATARSFGVMESDQYESAEKGHDSKFKPSEDGLPSEPEEIGDLAEMDYTPPRKKPPIHN</sequence>
<dbReference type="Proteomes" id="UP001168098">
    <property type="component" value="Unassembled WGS sequence"/>
</dbReference>
<dbReference type="EMBL" id="JARBHA010000020">
    <property type="protein sequence ID" value="KAJ9670913.1"/>
    <property type="molecule type" value="Genomic_DNA"/>
</dbReference>
<gene>
    <name evidence="3" type="ORF">PVL29_027077</name>
</gene>